<protein>
    <submittedName>
        <fullName evidence="2">Uncharacterized protein</fullName>
    </submittedName>
</protein>
<dbReference type="OrthoDB" id="6693325at2"/>
<dbReference type="EMBL" id="SJOA01000006">
    <property type="protein sequence ID" value="TCB59891.1"/>
    <property type="molecule type" value="Genomic_DNA"/>
</dbReference>
<reference evidence="2 3" key="1">
    <citation type="submission" date="2019-02" db="EMBL/GenBank/DDBJ databases">
        <title>High diversity of culturable Acinetobacter species in natural soil and water ecosystems.</title>
        <authorList>
            <person name="Radolfova-Krizova L."/>
            <person name="Nemec A."/>
        </authorList>
    </citation>
    <scope>NUCLEOTIDE SEQUENCE [LARGE SCALE GENOMIC DNA]</scope>
    <source>
        <strain evidence="2 3">ANC 4281</strain>
    </source>
</reference>
<evidence type="ECO:0000313" key="3">
    <source>
        <dbReference type="Proteomes" id="UP000291380"/>
    </source>
</evidence>
<dbReference type="RefSeq" id="WP_131270958.1">
    <property type="nucleotide sequence ID" value="NZ_SJOA01000006.1"/>
</dbReference>
<dbReference type="AlphaFoldDB" id="A0A4V6N2J4"/>
<feature type="signal peptide" evidence="1">
    <location>
        <begin position="1"/>
        <end position="23"/>
    </location>
</feature>
<dbReference type="Proteomes" id="UP000291380">
    <property type="component" value="Unassembled WGS sequence"/>
</dbReference>
<name>A0A4V6N2J4_9GAMM</name>
<accession>A0A4V6N2J4</accession>
<keyword evidence="1" id="KW-0732">Signal</keyword>
<comment type="caution">
    <text evidence="2">The sequence shown here is derived from an EMBL/GenBank/DDBJ whole genome shotgun (WGS) entry which is preliminary data.</text>
</comment>
<sequence>MFNTFLKTTLISLLLVGASWAQAGWFAQSSESYLIQTRHTGGGVYQCTYKTNPGNRGWRNFNVNFQNGCPRFVHYNANNGKVSVPN</sequence>
<evidence type="ECO:0000256" key="1">
    <source>
        <dbReference type="SAM" id="SignalP"/>
    </source>
</evidence>
<gene>
    <name evidence="2" type="ORF">E0H85_06495</name>
</gene>
<feature type="chain" id="PRO_5020336938" evidence="1">
    <location>
        <begin position="24"/>
        <end position="86"/>
    </location>
</feature>
<evidence type="ECO:0000313" key="2">
    <source>
        <dbReference type="EMBL" id="TCB59891.1"/>
    </source>
</evidence>
<proteinExistence type="predicted"/>
<organism evidence="2 3">
    <name type="scientific">Acinetobacter terrae</name>
    <dbReference type="NCBI Taxonomy" id="2731247"/>
    <lineage>
        <taxon>Bacteria</taxon>
        <taxon>Pseudomonadati</taxon>
        <taxon>Pseudomonadota</taxon>
        <taxon>Gammaproteobacteria</taxon>
        <taxon>Moraxellales</taxon>
        <taxon>Moraxellaceae</taxon>
        <taxon>Acinetobacter</taxon>
        <taxon>Acinetobacter Taxon 24</taxon>
    </lineage>
</organism>